<protein>
    <submittedName>
        <fullName evidence="1">Chemotaxis protein histidine kinase CheA</fullName>
    </submittedName>
</protein>
<dbReference type="Proteomes" id="UP000823773">
    <property type="component" value="Unassembled WGS sequence"/>
</dbReference>
<keyword evidence="2" id="KW-1185">Reference proteome</keyword>
<evidence type="ECO:0000313" key="1">
    <source>
        <dbReference type="EMBL" id="MBP1872927.1"/>
    </source>
</evidence>
<gene>
    <name evidence="1" type="ORF">J2Z19_002639</name>
</gene>
<keyword evidence="1" id="KW-0418">Kinase</keyword>
<name>A0ACC5SVQ7_ENSAD</name>
<keyword evidence="1" id="KW-0808">Transferase</keyword>
<evidence type="ECO:0000313" key="2">
    <source>
        <dbReference type="Proteomes" id="UP000823773"/>
    </source>
</evidence>
<reference evidence="1" key="1">
    <citation type="submission" date="2021-03" db="EMBL/GenBank/DDBJ databases">
        <title>Genomic Encyclopedia of Type Strains, Phase IV (KMG-IV): sequencing the most valuable type-strain genomes for metagenomic binning, comparative biology and taxonomic classification.</title>
        <authorList>
            <person name="Goeker M."/>
        </authorList>
    </citation>
    <scope>NUCLEOTIDE SEQUENCE</scope>
    <source>
        <strain evidence="1">DSM 18131</strain>
    </source>
</reference>
<comment type="caution">
    <text evidence="1">The sequence shown here is derived from an EMBL/GenBank/DDBJ whole genome shotgun (WGS) entry which is preliminary data.</text>
</comment>
<sequence>MQLFSEKWWEKIKWGTPVSVGLHLLVIVLVLFRLPQETPKPEGEQSINVEIVPPPQPKQEEKPREQAQPKKVEPKKEQPKPQPAPARQQPQAFESAAAKIKQEAKVAELPPIAKAEKKGAVNEAKKAAAADATATLKAAKEEAKAQKQPEVKDPQQQQLAVLSSSTNGDKSAAESKPAAKTEAEKAVPKADPVPVRKPSDDKEKGDATEGKAEAKAKLPADRFVEAKELFSAKSIADPRVKQAMGQLPVKKRILQLCSIEALEQIRNQRPRDFPDMLVPFGPSGGFIGKEQIDASGGAYRSKGTWYDVNFKCKVNLETVEVVSFSYAIGGVVPEASWKSRKLPPN</sequence>
<dbReference type="EMBL" id="JAGGJR010000003">
    <property type="protein sequence ID" value="MBP1872927.1"/>
    <property type="molecule type" value="Genomic_DNA"/>
</dbReference>
<proteinExistence type="predicted"/>
<accession>A0ACC5SVQ7</accession>
<organism evidence="1 2">
    <name type="scientific">Ensifer adhaerens</name>
    <name type="common">Sinorhizobium morelense</name>
    <dbReference type="NCBI Taxonomy" id="106592"/>
    <lineage>
        <taxon>Bacteria</taxon>
        <taxon>Pseudomonadati</taxon>
        <taxon>Pseudomonadota</taxon>
        <taxon>Alphaproteobacteria</taxon>
        <taxon>Hyphomicrobiales</taxon>
        <taxon>Rhizobiaceae</taxon>
        <taxon>Sinorhizobium/Ensifer group</taxon>
        <taxon>Ensifer</taxon>
    </lineage>
</organism>